<evidence type="ECO:0000313" key="1">
    <source>
        <dbReference type="EMBL" id="PWJ14685.1"/>
    </source>
</evidence>
<proteinExistence type="predicted"/>
<dbReference type="EMBL" id="QGDI01000002">
    <property type="protein sequence ID" value="PWJ14685.1"/>
    <property type="molecule type" value="Genomic_DNA"/>
</dbReference>
<gene>
    <name evidence="1" type="ORF">IE37_00670</name>
</gene>
<dbReference type="Proteomes" id="UP000245720">
    <property type="component" value="Unassembled WGS sequence"/>
</dbReference>
<comment type="caution">
    <text evidence="1">The sequence shown here is derived from an EMBL/GenBank/DDBJ whole genome shotgun (WGS) entry which is preliminary data.</text>
</comment>
<organism evidence="1 2">
    <name type="scientific">Ruminococcus flavefaciens</name>
    <dbReference type="NCBI Taxonomy" id="1265"/>
    <lineage>
        <taxon>Bacteria</taxon>
        <taxon>Bacillati</taxon>
        <taxon>Bacillota</taxon>
        <taxon>Clostridia</taxon>
        <taxon>Eubacteriales</taxon>
        <taxon>Oscillospiraceae</taxon>
        <taxon>Ruminococcus</taxon>
    </lineage>
</organism>
<protein>
    <submittedName>
        <fullName evidence="1">Uncharacterized protein</fullName>
    </submittedName>
</protein>
<name>A0A315Y621_RUMFL</name>
<sequence>MNNSNNDINNVSIYISKNDYYPSYSTYWNEYNMKFVDKYGMNEVVVTPNKDLSGMSNDEIYDYLTDATHWQILTDDYKKAQNDQNFKYDPVNVGTYNYSAYDFDYINLDGTPKKTSSLSHDKYDVQPYLKDGENYGNVPGLIYGNSKKQRDKNEDYYYDNANKAVFSDYWNIGDKFR</sequence>
<dbReference type="AlphaFoldDB" id="A0A315Y621"/>
<evidence type="ECO:0000313" key="2">
    <source>
        <dbReference type="Proteomes" id="UP000245720"/>
    </source>
</evidence>
<reference evidence="1 2" key="1">
    <citation type="submission" date="2018-05" db="EMBL/GenBank/DDBJ databases">
        <title>The Hungate 1000. A catalogue of reference genomes from the rumen microbiome.</title>
        <authorList>
            <person name="Kelly W."/>
        </authorList>
    </citation>
    <scope>NUCLEOTIDE SEQUENCE [LARGE SCALE GENOMIC DNA]</scope>
    <source>
        <strain evidence="1 2">SAb67</strain>
    </source>
</reference>
<accession>A0A315Y621</accession>